<protein>
    <submittedName>
        <fullName evidence="2">Uncharacterized protein</fullName>
    </submittedName>
</protein>
<evidence type="ECO:0000256" key="1">
    <source>
        <dbReference type="SAM" id="Phobius"/>
    </source>
</evidence>
<comment type="caution">
    <text evidence="2">The sequence shown here is derived from an EMBL/GenBank/DDBJ whole genome shotgun (WGS) entry which is preliminary data.</text>
</comment>
<dbReference type="AlphaFoldDB" id="A0A7C1NV03"/>
<organism evidence="2">
    <name type="scientific">candidate division WOR-3 bacterium</name>
    <dbReference type="NCBI Taxonomy" id="2052148"/>
    <lineage>
        <taxon>Bacteria</taxon>
        <taxon>Bacteria division WOR-3</taxon>
    </lineage>
</organism>
<accession>A0A7C1NV03</accession>
<feature type="transmembrane region" description="Helical" evidence="1">
    <location>
        <begin position="69"/>
        <end position="91"/>
    </location>
</feature>
<name>A0A7C1NV03_UNCW3</name>
<evidence type="ECO:0000313" key="3">
    <source>
        <dbReference type="EMBL" id="HFJ53758.1"/>
    </source>
</evidence>
<gene>
    <name evidence="2" type="ORF">ENP94_07970</name>
    <name evidence="3" type="ORF">ENS16_03615</name>
</gene>
<keyword evidence="1" id="KW-1133">Transmembrane helix</keyword>
<keyword evidence="1" id="KW-0812">Transmembrane</keyword>
<reference evidence="2" key="1">
    <citation type="journal article" date="2020" name="mSystems">
        <title>Genome- and Community-Level Interaction Insights into Carbon Utilization and Element Cycling Functions of Hydrothermarchaeota in Hydrothermal Sediment.</title>
        <authorList>
            <person name="Zhou Z."/>
            <person name="Liu Y."/>
            <person name="Xu W."/>
            <person name="Pan J."/>
            <person name="Luo Z.H."/>
            <person name="Li M."/>
        </authorList>
    </citation>
    <scope>NUCLEOTIDE SEQUENCE [LARGE SCALE GENOMIC DNA]</scope>
    <source>
        <strain evidence="2">SpSt-265</strain>
        <strain evidence="3">SpSt-465</strain>
    </source>
</reference>
<dbReference type="EMBL" id="DSTU01000004">
    <property type="protein sequence ID" value="HFJ53758.1"/>
    <property type="molecule type" value="Genomic_DNA"/>
</dbReference>
<proteinExistence type="predicted"/>
<dbReference type="EMBL" id="DSLG01000008">
    <property type="protein sequence ID" value="HEA87920.1"/>
    <property type="molecule type" value="Genomic_DNA"/>
</dbReference>
<sequence>MTQTPLIKRGKYYFCPECGKLMTRPHKSCPACGLQFTGEIVEDKLRPPQDPDKMAEVEERYEEVRSQSFLWIGIGVVLLLGAAAVILLILLRH</sequence>
<evidence type="ECO:0000313" key="2">
    <source>
        <dbReference type="EMBL" id="HEA87920.1"/>
    </source>
</evidence>
<keyword evidence="1" id="KW-0472">Membrane</keyword>